<dbReference type="AlphaFoldDB" id="A0A7C8NHG7"/>
<comment type="caution">
    <text evidence="2">The sequence shown here is derived from an EMBL/GenBank/DDBJ whole genome shotgun (WGS) entry which is preliminary data.</text>
</comment>
<organism evidence="2 3">
    <name type="scientific">Orbilia oligospora</name>
    <name type="common">Nematode-trapping fungus</name>
    <name type="synonym">Arthrobotrys oligospora</name>
    <dbReference type="NCBI Taxonomy" id="2813651"/>
    <lineage>
        <taxon>Eukaryota</taxon>
        <taxon>Fungi</taxon>
        <taxon>Dikarya</taxon>
        <taxon>Ascomycota</taxon>
        <taxon>Pezizomycotina</taxon>
        <taxon>Orbiliomycetes</taxon>
        <taxon>Orbiliales</taxon>
        <taxon>Orbiliaceae</taxon>
        <taxon>Orbilia</taxon>
    </lineage>
</organism>
<sequence>MASIHNLKCDITVVSRGQNRLFSSTPPEIATSEQTMMLFEETLYQRYLFAHLLYDVTISVGKVEVLGVGANASYPLDNLPVRIVDSEECPHLTAAFRGQIPFPDAVDLWGMHRMYIHDMAPQSRTRYTFIMALVINQRKMLCWILFGIAASLVCGTLVGCITKKAEVGLGVVVILFEMMNLARGYI</sequence>
<accession>A0A7C8NHG7</accession>
<evidence type="ECO:0000313" key="3">
    <source>
        <dbReference type="Proteomes" id="UP000475325"/>
    </source>
</evidence>
<evidence type="ECO:0000256" key="1">
    <source>
        <dbReference type="SAM" id="Phobius"/>
    </source>
</evidence>
<keyword evidence="1" id="KW-1133">Transmembrane helix</keyword>
<reference evidence="2 3" key="1">
    <citation type="submission" date="2019-06" db="EMBL/GenBank/DDBJ databases">
        <authorList>
            <person name="Palmer J.M."/>
        </authorList>
    </citation>
    <scope>NUCLEOTIDE SEQUENCE [LARGE SCALE GENOMIC DNA]</scope>
    <source>
        <strain evidence="2 3">TWF102</strain>
    </source>
</reference>
<keyword evidence="1" id="KW-0472">Membrane</keyword>
<protein>
    <submittedName>
        <fullName evidence="2">Uncharacterized protein</fullName>
    </submittedName>
</protein>
<feature type="transmembrane region" description="Helical" evidence="1">
    <location>
        <begin position="140"/>
        <end position="161"/>
    </location>
</feature>
<evidence type="ECO:0000313" key="2">
    <source>
        <dbReference type="EMBL" id="KAF3085843.1"/>
    </source>
</evidence>
<keyword evidence="1" id="KW-0812">Transmembrane</keyword>
<proteinExistence type="predicted"/>
<name>A0A7C8NHG7_ORBOL</name>
<dbReference type="Proteomes" id="UP000475325">
    <property type="component" value="Unassembled WGS sequence"/>
</dbReference>
<dbReference type="EMBL" id="WIQW01000087">
    <property type="protein sequence ID" value="KAF3085843.1"/>
    <property type="molecule type" value="Genomic_DNA"/>
</dbReference>
<gene>
    <name evidence="2" type="ORF">TWF102_011278</name>
</gene>